<protein>
    <submittedName>
        <fullName evidence="2">DUF1214 domain-containing protein</fullName>
    </submittedName>
</protein>
<feature type="domain" description="DUF1214" evidence="1">
    <location>
        <begin position="331"/>
        <end position="381"/>
    </location>
</feature>
<dbReference type="InterPro" id="IPR010621">
    <property type="entry name" value="DUF1214"/>
</dbReference>
<feature type="domain" description="DUF1214" evidence="1">
    <location>
        <begin position="116"/>
        <end position="197"/>
    </location>
</feature>
<dbReference type="InterPro" id="IPR006311">
    <property type="entry name" value="TAT_signal"/>
</dbReference>
<accession>A0A5C9A7M8</accession>
<dbReference type="PROSITE" id="PS51318">
    <property type="entry name" value="TAT"/>
    <property type="match status" value="1"/>
</dbReference>
<gene>
    <name evidence="2" type="ORF">FV139_06710</name>
</gene>
<dbReference type="SUPFAM" id="SSF160935">
    <property type="entry name" value="VPA0735-like"/>
    <property type="match status" value="1"/>
</dbReference>
<dbReference type="Pfam" id="PF06742">
    <property type="entry name" value="DUF1214"/>
    <property type="match status" value="2"/>
</dbReference>
<evidence type="ECO:0000313" key="2">
    <source>
        <dbReference type="EMBL" id="TXS95567.1"/>
    </source>
</evidence>
<dbReference type="Gene3D" id="2.60.120.1600">
    <property type="match status" value="1"/>
</dbReference>
<dbReference type="RefSeq" id="WP_148067478.1">
    <property type="nucleotide sequence ID" value="NZ_VRZA01000002.1"/>
</dbReference>
<dbReference type="AlphaFoldDB" id="A0A5C9A7M8"/>
<dbReference type="EMBL" id="VRZA01000002">
    <property type="protein sequence ID" value="TXS95567.1"/>
    <property type="molecule type" value="Genomic_DNA"/>
</dbReference>
<name>A0A5C9A7M8_9GAMM</name>
<dbReference type="Proteomes" id="UP000321039">
    <property type="component" value="Unassembled WGS sequence"/>
</dbReference>
<comment type="caution">
    <text evidence="2">The sequence shown here is derived from an EMBL/GenBank/DDBJ whole genome shotgun (WGS) entry which is preliminary data.</text>
</comment>
<keyword evidence="3" id="KW-1185">Reference proteome</keyword>
<organism evidence="2 3">
    <name type="scientific">Parahaliea maris</name>
    <dbReference type="NCBI Taxonomy" id="2716870"/>
    <lineage>
        <taxon>Bacteria</taxon>
        <taxon>Pseudomonadati</taxon>
        <taxon>Pseudomonadota</taxon>
        <taxon>Gammaproteobacteria</taxon>
        <taxon>Cellvibrionales</taxon>
        <taxon>Halieaceae</taxon>
        <taxon>Parahaliea</taxon>
    </lineage>
</organism>
<reference evidence="2 3" key="1">
    <citation type="submission" date="2019-08" db="EMBL/GenBank/DDBJ databases">
        <title>Parahaliea maris sp. nov., isolated from the surface seawater.</title>
        <authorList>
            <person name="Liu Y."/>
        </authorList>
    </citation>
    <scope>NUCLEOTIDE SEQUENCE [LARGE SCALE GENOMIC DNA]</scope>
    <source>
        <strain evidence="2 3">HSLHS9</strain>
    </source>
</reference>
<evidence type="ECO:0000313" key="3">
    <source>
        <dbReference type="Proteomes" id="UP000321039"/>
    </source>
</evidence>
<proteinExistence type="predicted"/>
<sequence>MDRREFLQGAGALGGLSLLGTAMAAAEEGGSGSRGAMADLLAAMAEVEQTYLSPAYGVVRPDDVAEGERLLAHVLHTGLQFWLEADLDRPQFIPYVTDRRKLLGDNPDALYYFAAVRGGARYRIRGQIGAATFTSFTVEAGSGEGRVATASLAELDDGSLEIAADGSFEIQLGGEKPTRGNWLPLPPEAAQVTTRHYYETPVSVMKDPAATQVLSIEPVDPPALKPWGGDSEIATRLRHVANFVRGQVAMSIPDPAKRPPIPWVSTVPNQFQSPGQWRSETGYGNLSAWYAMAPYVLLPGQVLEISGRFPPCRFANVVLWNRFMQSYDYRQRTVSFNRNQLAYEDDGSFRLLLAHEDPGHPNWLDTEGRVSGLVYWRYLLPRETPEGVTTRLLSG</sequence>
<evidence type="ECO:0000259" key="1">
    <source>
        <dbReference type="Pfam" id="PF06742"/>
    </source>
</evidence>